<keyword evidence="5 6" id="KW-0443">Lipid metabolism</keyword>
<dbReference type="EC" id="3.1.1.-" evidence="6"/>
<name>A0AAV8AM04_9POAL</name>
<comment type="function">
    <text evidence="1 6">Acylhydrolase that catalyzes the hydrolysis of phospholipids at the sn-1 position.</text>
</comment>
<accession>A0AAV8AM04</accession>
<dbReference type="PANTHER" id="PTHR31828:SF1">
    <property type="entry name" value="PHOSPHOLIPASE A1-IIGAMMA"/>
    <property type="match status" value="1"/>
</dbReference>
<dbReference type="GO" id="GO:0008970">
    <property type="term" value="F:phospholipase A1 activity"/>
    <property type="evidence" value="ECO:0007669"/>
    <property type="project" value="UniProtKB-UniRule"/>
</dbReference>
<keyword evidence="3 6" id="KW-0378">Hydrolase</keyword>
<evidence type="ECO:0000256" key="6">
    <source>
        <dbReference type="RuleBase" id="RU367093"/>
    </source>
</evidence>
<dbReference type="PANTHER" id="PTHR31828">
    <property type="entry name" value="PHOSPHOLIPASE A1-IIGAMMA"/>
    <property type="match status" value="1"/>
</dbReference>
<evidence type="ECO:0000313" key="8">
    <source>
        <dbReference type="EMBL" id="KAJ4731571.1"/>
    </source>
</evidence>
<dbReference type="Gene3D" id="3.40.50.1820">
    <property type="entry name" value="alpha/beta hydrolase"/>
    <property type="match status" value="1"/>
</dbReference>
<organism evidence="8 11">
    <name type="scientific">Rhynchospora pubera</name>
    <dbReference type="NCBI Taxonomy" id="906938"/>
    <lineage>
        <taxon>Eukaryota</taxon>
        <taxon>Viridiplantae</taxon>
        <taxon>Streptophyta</taxon>
        <taxon>Embryophyta</taxon>
        <taxon>Tracheophyta</taxon>
        <taxon>Spermatophyta</taxon>
        <taxon>Magnoliopsida</taxon>
        <taxon>Liliopsida</taxon>
        <taxon>Poales</taxon>
        <taxon>Cyperaceae</taxon>
        <taxon>Cyperoideae</taxon>
        <taxon>Rhynchosporeae</taxon>
        <taxon>Rhynchospora</taxon>
    </lineage>
</organism>
<gene>
    <name evidence="8" type="ORF">LUZ62_010429</name>
    <name evidence="9" type="ORF">LUZ62_055305</name>
    <name evidence="10" type="ORF">LUZ62_065260</name>
</gene>
<comment type="similarity">
    <text evidence="2 6">Belongs to the AB hydrolase superfamily. Lipase family.</text>
</comment>
<evidence type="ECO:0000259" key="7">
    <source>
        <dbReference type="Pfam" id="PF01764"/>
    </source>
</evidence>
<dbReference type="SUPFAM" id="SSF53474">
    <property type="entry name" value="alpha/beta-Hydrolases"/>
    <property type="match status" value="1"/>
</dbReference>
<reference evidence="8" key="1">
    <citation type="submission" date="2022-08" db="EMBL/GenBank/DDBJ databases">
        <authorList>
            <person name="Marques A."/>
        </authorList>
    </citation>
    <scope>NUCLEOTIDE SEQUENCE</scope>
    <source>
        <strain evidence="8">RhyPub2mFocal</strain>
        <tissue evidence="8">Leaves</tissue>
    </source>
</reference>
<dbReference type="EMBL" id="JAMFTS010000003">
    <property type="protein sequence ID" value="KAJ4771048.1"/>
    <property type="molecule type" value="Genomic_DNA"/>
</dbReference>
<keyword evidence="11" id="KW-1185">Reference proteome</keyword>
<dbReference type="GO" id="GO:0005737">
    <property type="term" value="C:cytoplasm"/>
    <property type="evidence" value="ECO:0007669"/>
    <property type="project" value="UniProtKB-ARBA"/>
</dbReference>
<feature type="domain" description="Fungal lipase-type" evidence="7">
    <location>
        <begin position="132"/>
        <end position="285"/>
    </location>
</feature>
<dbReference type="EMBL" id="JAMFTS010007037">
    <property type="protein sequence ID" value="KAJ4731571.1"/>
    <property type="molecule type" value="Genomic_DNA"/>
</dbReference>
<evidence type="ECO:0000313" key="10">
    <source>
        <dbReference type="EMBL" id="KAJ4781003.1"/>
    </source>
</evidence>
<dbReference type="InterPro" id="IPR033556">
    <property type="entry name" value="PLA"/>
</dbReference>
<dbReference type="EMBL" id="JAMFTS010000003">
    <property type="protein sequence ID" value="KAJ4781003.1"/>
    <property type="molecule type" value="Genomic_DNA"/>
</dbReference>
<evidence type="ECO:0000256" key="4">
    <source>
        <dbReference type="ARBA" id="ARBA00022963"/>
    </source>
</evidence>
<dbReference type="InterPro" id="IPR029058">
    <property type="entry name" value="AB_hydrolase_fold"/>
</dbReference>
<evidence type="ECO:0000256" key="3">
    <source>
        <dbReference type="ARBA" id="ARBA00022801"/>
    </source>
</evidence>
<dbReference type="AlphaFoldDB" id="A0AAV8AM04"/>
<dbReference type="CDD" id="cd00519">
    <property type="entry name" value="Lipase_3"/>
    <property type="match status" value="1"/>
</dbReference>
<evidence type="ECO:0000313" key="9">
    <source>
        <dbReference type="EMBL" id="KAJ4771048.1"/>
    </source>
</evidence>
<sequence>MYGNIAKRWREINGENNWEGLLDPLDIDLRLNIINYGELCQATYDAFNTEKRSSYRGSCLYSRRDLLEKVELNPNIYRVTKFVYATSSIPVPDAFILKPIVEAPWSKESNWMGYVAVATDVGKEVLGRRDVVIAWRGTIQTLEWVDDFDFTMVSAASIFGHTPDGGDPMVHRGWLSIYTTENNQSKYDKVSAREQVIKEVQKLVNEYKDEEISITITGHSLGACLATLNAMDIASNYLDILITAIVFASPKVGGPTFKDLLVSKPNLKLLRVRNAPDLVPTYPFIGYTEVGVKLLVDTQKSPYLKGPGNTSTWHNLEGYLHAVAGVQGKKGGFRLEVDRDVGLVNKTMDALVDDYNVPVSWRVLKNKGMVKGADGHWKLVDHESDDDDDNSCSR</sequence>
<keyword evidence="4 6" id="KW-0442">Lipid degradation</keyword>
<evidence type="ECO:0000256" key="2">
    <source>
        <dbReference type="ARBA" id="ARBA00010701"/>
    </source>
</evidence>
<evidence type="ECO:0000256" key="5">
    <source>
        <dbReference type="ARBA" id="ARBA00023098"/>
    </source>
</evidence>
<comment type="caution">
    <text evidence="8">The sequence shown here is derived from an EMBL/GenBank/DDBJ whole genome shotgun (WGS) entry which is preliminary data.</text>
</comment>
<evidence type="ECO:0000313" key="11">
    <source>
        <dbReference type="Proteomes" id="UP001140206"/>
    </source>
</evidence>
<evidence type="ECO:0000256" key="1">
    <source>
        <dbReference type="ARBA" id="ARBA00003523"/>
    </source>
</evidence>
<dbReference type="FunFam" id="3.40.50.1820:FF:000065">
    <property type="entry name" value="Phospholipase A1-II 3"/>
    <property type="match status" value="1"/>
</dbReference>
<dbReference type="InterPro" id="IPR002921">
    <property type="entry name" value="Fungal_lipase-type"/>
</dbReference>
<dbReference type="Proteomes" id="UP001140206">
    <property type="component" value="Chromosome 3"/>
</dbReference>
<proteinExistence type="inferred from homology"/>
<dbReference type="Pfam" id="PF01764">
    <property type="entry name" value="Lipase_3"/>
    <property type="match status" value="1"/>
</dbReference>
<protein>
    <recommendedName>
        <fullName evidence="6">Phospholipase A1</fullName>
        <ecNumber evidence="6">3.1.1.-</ecNumber>
    </recommendedName>
</protein>
<dbReference type="GO" id="GO:0016042">
    <property type="term" value="P:lipid catabolic process"/>
    <property type="evidence" value="ECO:0007669"/>
    <property type="project" value="UniProtKB-UniRule"/>
</dbReference>